<dbReference type="RefSeq" id="WP_275475969.1">
    <property type="nucleotide sequence ID" value="NZ_CP162940.1"/>
</dbReference>
<dbReference type="Pfam" id="PF07730">
    <property type="entry name" value="HisKA_3"/>
    <property type="match status" value="1"/>
</dbReference>
<dbReference type="Gene3D" id="1.20.5.1930">
    <property type="match status" value="1"/>
</dbReference>
<comment type="caution">
    <text evidence="11">The sequence shown here is derived from an EMBL/GenBank/DDBJ whole genome shotgun (WGS) entry which is preliminary data.</text>
</comment>
<evidence type="ECO:0000256" key="4">
    <source>
        <dbReference type="ARBA" id="ARBA00022679"/>
    </source>
</evidence>
<evidence type="ECO:0000256" key="1">
    <source>
        <dbReference type="ARBA" id="ARBA00000085"/>
    </source>
</evidence>
<evidence type="ECO:0000256" key="2">
    <source>
        <dbReference type="ARBA" id="ARBA00012438"/>
    </source>
</evidence>
<comment type="catalytic activity">
    <reaction evidence="1">
        <text>ATP + protein L-histidine = ADP + protein N-phospho-L-histidine.</text>
        <dbReference type="EC" id="2.7.13.3"/>
    </reaction>
</comment>
<evidence type="ECO:0000259" key="10">
    <source>
        <dbReference type="Pfam" id="PF07730"/>
    </source>
</evidence>
<dbReference type="PANTHER" id="PTHR24421:SF10">
    <property type="entry name" value="NITRATE_NITRITE SENSOR PROTEIN NARQ"/>
    <property type="match status" value="1"/>
</dbReference>
<dbReference type="InterPro" id="IPR003594">
    <property type="entry name" value="HATPase_dom"/>
</dbReference>
<proteinExistence type="predicted"/>
<dbReference type="Gene3D" id="3.30.565.10">
    <property type="entry name" value="Histidine kinase-like ATPase, C-terminal domain"/>
    <property type="match status" value="1"/>
</dbReference>
<keyword evidence="8" id="KW-0902">Two-component regulatory system</keyword>
<name>A0ABV5ALG1_9BACL</name>
<evidence type="ECO:0000256" key="8">
    <source>
        <dbReference type="ARBA" id="ARBA00023012"/>
    </source>
</evidence>
<dbReference type="GO" id="GO:0016301">
    <property type="term" value="F:kinase activity"/>
    <property type="evidence" value="ECO:0007669"/>
    <property type="project" value="UniProtKB-KW"/>
</dbReference>
<keyword evidence="4" id="KW-0808">Transferase</keyword>
<keyword evidence="12" id="KW-1185">Reference proteome</keyword>
<gene>
    <name evidence="11" type="ORF">KKP3000_002698</name>
</gene>
<reference evidence="11 12" key="1">
    <citation type="journal article" date="2024" name="Int. J. Mol. Sci.">
        <title>Exploration of Alicyclobacillus spp. Genome in Search of Antibiotic Resistance.</title>
        <authorList>
            <person name="Bucka-Kolendo J."/>
            <person name="Kiousi D.E."/>
            <person name="Dekowska A."/>
            <person name="Mikolajczuk-Szczyrba A."/>
            <person name="Karadedos D.M."/>
            <person name="Michael P."/>
            <person name="Galanis A."/>
            <person name="Sokolowska B."/>
        </authorList>
    </citation>
    <scope>NUCLEOTIDE SEQUENCE [LARGE SCALE GENOMIC DNA]</scope>
    <source>
        <strain evidence="11 12">KKP 3000</strain>
    </source>
</reference>
<evidence type="ECO:0000313" key="11">
    <source>
        <dbReference type="EMBL" id="MFB5193099.1"/>
    </source>
</evidence>
<dbReference type="InterPro" id="IPR050482">
    <property type="entry name" value="Sensor_HK_TwoCompSys"/>
</dbReference>
<feature type="domain" description="Histidine kinase/HSP90-like ATPase" evidence="9">
    <location>
        <begin position="187"/>
        <end position="274"/>
    </location>
</feature>
<accession>A0ABV5ALG1</accession>
<evidence type="ECO:0000256" key="3">
    <source>
        <dbReference type="ARBA" id="ARBA00022553"/>
    </source>
</evidence>
<evidence type="ECO:0000313" key="12">
    <source>
        <dbReference type="Proteomes" id="UP001579974"/>
    </source>
</evidence>
<dbReference type="EC" id="2.7.13.3" evidence="2"/>
<dbReference type="InterPro" id="IPR036890">
    <property type="entry name" value="HATPase_C_sf"/>
</dbReference>
<keyword evidence="5" id="KW-0547">Nucleotide-binding</keyword>
<dbReference type="InterPro" id="IPR011712">
    <property type="entry name" value="Sig_transdc_His_kin_sub3_dim/P"/>
</dbReference>
<dbReference type="CDD" id="cd16917">
    <property type="entry name" value="HATPase_UhpB-NarQ-NarX-like"/>
    <property type="match status" value="1"/>
</dbReference>
<keyword evidence="3" id="KW-0597">Phosphoprotein</keyword>
<keyword evidence="7" id="KW-0067">ATP-binding</keyword>
<keyword evidence="6 11" id="KW-0418">Kinase</keyword>
<sequence>MIPLRIKISLFLIPAIVIGLFETLRHTLLENILPIELGNWLTACIDAGVIALVARSLFLAYANKERELSRERASRAVMEERERLARVLHDQIAQSIFYSGVQVSAAKVKLQQGRDGSVEQNLNDVLLSLREIDENVRQAIFNLKQDTIGGSDFRKRIRLFLDKTLSGKSISWDLEMSEGDITLSAADQVQLFGILQEGITNIVKHSKATQVTVRLMSRSEDNAHWSFTIQDNGIGFNLQNVRDGRYGMEIMANRARDIGADFHVESSPGNTQIRVER</sequence>
<evidence type="ECO:0000256" key="7">
    <source>
        <dbReference type="ARBA" id="ARBA00022840"/>
    </source>
</evidence>
<dbReference type="Proteomes" id="UP001579974">
    <property type="component" value="Unassembled WGS sequence"/>
</dbReference>
<feature type="domain" description="Signal transduction histidine kinase subgroup 3 dimerisation and phosphoacceptor" evidence="10">
    <location>
        <begin position="80"/>
        <end position="146"/>
    </location>
</feature>
<dbReference type="Pfam" id="PF02518">
    <property type="entry name" value="HATPase_c"/>
    <property type="match status" value="1"/>
</dbReference>
<evidence type="ECO:0000259" key="9">
    <source>
        <dbReference type="Pfam" id="PF02518"/>
    </source>
</evidence>
<evidence type="ECO:0000256" key="5">
    <source>
        <dbReference type="ARBA" id="ARBA00022741"/>
    </source>
</evidence>
<dbReference type="SUPFAM" id="SSF55874">
    <property type="entry name" value="ATPase domain of HSP90 chaperone/DNA topoisomerase II/histidine kinase"/>
    <property type="match status" value="1"/>
</dbReference>
<evidence type="ECO:0000256" key="6">
    <source>
        <dbReference type="ARBA" id="ARBA00022777"/>
    </source>
</evidence>
<protein>
    <recommendedName>
        <fullName evidence="2">histidine kinase</fullName>
        <ecNumber evidence="2">2.7.13.3</ecNumber>
    </recommendedName>
</protein>
<dbReference type="PANTHER" id="PTHR24421">
    <property type="entry name" value="NITRATE/NITRITE SENSOR PROTEIN NARX-RELATED"/>
    <property type="match status" value="1"/>
</dbReference>
<dbReference type="EMBL" id="JBDXSU010000039">
    <property type="protein sequence ID" value="MFB5193099.1"/>
    <property type="molecule type" value="Genomic_DNA"/>
</dbReference>
<organism evidence="11 12">
    <name type="scientific">Alicyclobacillus fastidiosus</name>
    <dbReference type="NCBI Taxonomy" id="392011"/>
    <lineage>
        <taxon>Bacteria</taxon>
        <taxon>Bacillati</taxon>
        <taxon>Bacillota</taxon>
        <taxon>Bacilli</taxon>
        <taxon>Bacillales</taxon>
        <taxon>Alicyclobacillaceae</taxon>
        <taxon>Alicyclobacillus</taxon>
    </lineage>
</organism>